<feature type="transmembrane region" description="Helical" evidence="6">
    <location>
        <begin position="105"/>
        <end position="123"/>
    </location>
</feature>
<gene>
    <name evidence="6 8" type="primary">nhaA</name>
    <name evidence="8" type="ORF">DI556_22500</name>
</gene>
<keyword evidence="6" id="KW-0739">Sodium transport</keyword>
<feature type="transmembrane region" description="Helical" evidence="6">
    <location>
        <begin position="283"/>
        <end position="301"/>
    </location>
</feature>
<reference evidence="8 9" key="1">
    <citation type="submission" date="2017-08" db="EMBL/GenBank/DDBJ databases">
        <title>Infants hospitalized years apart are colonized by the same room-sourced microbial strains.</title>
        <authorList>
            <person name="Brooks B."/>
            <person name="Olm M.R."/>
            <person name="Firek B.A."/>
            <person name="Baker R."/>
            <person name="Thomas B.C."/>
            <person name="Morowitz M.J."/>
            <person name="Banfield J.F."/>
        </authorList>
    </citation>
    <scope>NUCLEOTIDE SEQUENCE [LARGE SCALE GENOMIC DNA]</scope>
    <source>
        <strain evidence="8">S2_005_002_R2_34</strain>
    </source>
</reference>
<keyword evidence="6" id="KW-0915">Sodium</keyword>
<keyword evidence="6" id="KW-0050">Antiport</keyword>
<feature type="transmembrane region" description="Helical" evidence="6">
    <location>
        <begin position="143"/>
        <end position="160"/>
    </location>
</feature>
<feature type="transmembrane region" description="Helical" evidence="6">
    <location>
        <begin position="346"/>
        <end position="366"/>
    </location>
</feature>
<evidence type="ECO:0000256" key="6">
    <source>
        <dbReference type="HAMAP-Rule" id="MF_01844"/>
    </source>
</evidence>
<keyword evidence="3 6" id="KW-0812">Transmembrane</keyword>
<organism evidence="8 9">
    <name type="scientific">Rhodovulum sulfidophilum</name>
    <name type="common">Rhodobacter sulfidophilus</name>
    <dbReference type="NCBI Taxonomy" id="35806"/>
    <lineage>
        <taxon>Bacteria</taxon>
        <taxon>Pseudomonadati</taxon>
        <taxon>Pseudomonadota</taxon>
        <taxon>Alphaproteobacteria</taxon>
        <taxon>Rhodobacterales</taxon>
        <taxon>Paracoccaceae</taxon>
        <taxon>Rhodovulum</taxon>
    </lineage>
</organism>
<evidence type="ECO:0000256" key="1">
    <source>
        <dbReference type="ARBA" id="ARBA00004429"/>
    </source>
</evidence>
<evidence type="ECO:0000256" key="3">
    <source>
        <dbReference type="ARBA" id="ARBA00022692"/>
    </source>
</evidence>
<dbReference type="InterPro" id="IPR004670">
    <property type="entry name" value="NhaA"/>
</dbReference>
<evidence type="ECO:0000313" key="9">
    <source>
        <dbReference type="Proteomes" id="UP000249185"/>
    </source>
</evidence>
<dbReference type="PANTHER" id="PTHR30341:SF0">
    <property type="entry name" value="NA(+)_H(+) ANTIPORTER NHAA"/>
    <property type="match status" value="1"/>
</dbReference>
<feature type="transmembrane region" description="Helical" evidence="6">
    <location>
        <begin position="236"/>
        <end position="256"/>
    </location>
</feature>
<evidence type="ECO:0000313" key="8">
    <source>
        <dbReference type="EMBL" id="PZQ45551.1"/>
    </source>
</evidence>
<dbReference type="InterPro" id="IPR023171">
    <property type="entry name" value="Na/H_antiporter_dom_sf"/>
</dbReference>
<dbReference type="NCBIfam" id="NF007111">
    <property type="entry name" value="PRK09560.1"/>
    <property type="match status" value="1"/>
</dbReference>
<proteinExistence type="inferred from homology"/>
<dbReference type="GO" id="GO:0015385">
    <property type="term" value="F:sodium:proton antiporter activity"/>
    <property type="evidence" value="ECO:0007669"/>
    <property type="project" value="UniProtKB-UniRule"/>
</dbReference>
<protein>
    <recommendedName>
        <fullName evidence="6">Na(+)/H(+) antiporter NhaA</fullName>
    </recommendedName>
    <alternativeName>
        <fullName evidence="6">Sodium/proton antiporter NhaA</fullName>
    </alternativeName>
</protein>
<feature type="transmembrane region" description="Helical" evidence="6">
    <location>
        <begin position="449"/>
        <end position="466"/>
    </location>
</feature>
<evidence type="ECO:0000256" key="7">
    <source>
        <dbReference type="SAM" id="MobiDB-lite"/>
    </source>
</evidence>
<feature type="region of interest" description="Disordered" evidence="7">
    <location>
        <begin position="1"/>
        <end position="25"/>
    </location>
</feature>
<dbReference type="EMBL" id="QFPW01000050">
    <property type="protein sequence ID" value="PZQ45551.1"/>
    <property type="molecule type" value="Genomic_DNA"/>
</dbReference>
<dbReference type="PANTHER" id="PTHR30341">
    <property type="entry name" value="SODIUM ION/PROTON ANTIPORTER NHAA-RELATED"/>
    <property type="match status" value="1"/>
</dbReference>
<sequence length="478" mass="49553">MRHGSAGPRAASSAVRGNLRGKSGPQLGARVAAIRRGRAGLSPGPAWLASRPQACAACAQGPALTTETGDNHLREGAARLSHTQPARRVGNATFRRLVDSEATGGLLLMAVAALAILVANSPAAPGYFAALHAYLGPLSLQHWINDGLMATFFLLVGLEIKREMLDGQLSTWPRRVLPGVAALGGMMVPALIYVWFNLGDAAALRGWAIPSATDIAFALAVLTLAGPRVPASLKVFLAAVAIIDDLGAVLVIALFYTADLSLPDLAAAAGVLGVLAVLNRRGVMTLTPYLLLGALLWVLLLRSGVHATLAGVLLAMTIPITVTPGRPEASPAESPLHRLEHRLQRPVAFLVVPVFGFANAGVSFAGVTPATLVEPVTLGVAAGLLLGKLVGVFGAVFLLVRTGLADLPAAASWAQVLGVALLCGIGFTMSLFIGGLAFEDQTTQDRVKLGILLGSVVAGTCGWLLLRFARREARRVTA</sequence>
<feature type="transmembrane region" description="Helical" evidence="6">
    <location>
        <begin position="412"/>
        <end position="437"/>
    </location>
</feature>
<keyword evidence="6" id="KW-0406">Ion transport</keyword>
<dbReference type="GO" id="GO:0006885">
    <property type="term" value="P:regulation of pH"/>
    <property type="evidence" value="ECO:0007669"/>
    <property type="project" value="UniProtKB-UniRule"/>
</dbReference>
<dbReference type="AlphaFoldDB" id="A0A2W5MW74"/>
<keyword evidence="5 6" id="KW-0472">Membrane</keyword>
<dbReference type="Gene3D" id="1.20.1530.10">
    <property type="entry name" value="Na+/H+ antiporter like domain"/>
    <property type="match status" value="1"/>
</dbReference>
<comment type="subcellular location">
    <subcellularLocation>
        <location evidence="1">Cell inner membrane</location>
        <topology evidence="1">Multi-pass membrane protein</topology>
    </subcellularLocation>
    <subcellularLocation>
        <location evidence="6">Cell membrane</location>
        <topology evidence="6">Multi-pass membrane protein</topology>
    </subcellularLocation>
</comment>
<evidence type="ECO:0000256" key="5">
    <source>
        <dbReference type="ARBA" id="ARBA00023136"/>
    </source>
</evidence>
<comment type="catalytic activity">
    <reaction evidence="6">
        <text>Na(+)(in) + 2 H(+)(out) = Na(+)(out) + 2 H(+)(in)</text>
        <dbReference type="Rhea" id="RHEA:29251"/>
        <dbReference type="ChEBI" id="CHEBI:15378"/>
        <dbReference type="ChEBI" id="CHEBI:29101"/>
    </reaction>
</comment>
<accession>A0A2W5MW74</accession>
<dbReference type="NCBIfam" id="NF007112">
    <property type="entry name" value="PRK09561.1"/>
    <property type="match status" value="1"/>
</dbReference>
<name>A0A2W5MW74_RHOSU</name>
<dbReference type="HAMAP" id="MF_01844">
    <property type="entry name" value="NhaA"/>
    <property type="match status" value="1"/>
</dbReference>
<dbReference type="Proteomes" id="UP000249185">
    <property type="component" value="Unassembled WGS sequence"/>
</dbReference>
<evidence type="ECO:0000256" key="4">
    <source>
        <dbReference type="ARBA" id="ARBA00022989"/>
    </source>
</evidence>
<feature type="transmembrane region" description="Helical" evidence="6">
    <location>
        <begin position="176"/>
        <end position="196"/>
    </location>
</feature>
<dbReference type="Pfam" id="PF06965">
    <property type="entry name" value="Na_H_antiport_1"/>
    <property type="match status" value="1"/>
</dbReference>
<keyword evidence="2 6" id="KW-1003">Cell membrane</keyword>
<dbReference type="NCBIfam" id="TIGR00773">
    <property type="entry name" value="NhaA"/>
    <property type="match status" value="1"/>
</dbReference>
<comment type="caution">
    <text evidence="8">The sequence shown here is derived from an EMBL/GenBank/DDBJ whole genome shotgun (WGS) entry which is preliminary data.</text>
</comment>
<keyword evidence="6" id="KW-0813">Transport</keyword>
<evidence type="ECO:0000256" key="2">
    <source>
        <dbReference type="ARBA" id="ARBA00022475"/>
    </source>
</evidence>
<keyword evidence="4 6" id="KW-1133">Transmembrane helix</keyword>
<feature type="transmembrane region" description="Helical" evidence="6">
    <location>
        <begin position="202"/>
        <end position="224"/>
    </location>
</feature>
<dbReference type="GO" id="GO:0005886">
    <property type="term" value="C:plasma membrane"/>
    <property type="evidence" value="ECO:0007669"/>
    <property type="project" value="UniProtKB-SubCell"/>
</dbReference>
<feature type="transmembrane region" description="Helical" evidence="6">
    <location>
        <begin position="378"/>
        <end position="400"/>
    </location>
</feature>
<comment type="similarity">
    <text evidence="6">Belongs to the NhaA Na(+)/H(+) (TC 2.A.33) antiporter family.</text>
</comment>
<comment type="function">
    <text evidence="6">Na(+)/H(+) antiporter that extrudes sodium in exchange for external protons.</text>
</comment>